<sequence length="86" mass="9406">LTGPARIQAGRKEVGITVEDDATWRDVVAALAQALPVLVGKAITQDRRDLIGSYLLNVGGRRTVRDFDEKVQIEEGDLLSLLEETC</sequence>
<evidence type="ECO:0008006" key="2">
    <source>
        <dbReference type="Google" id="ProtNLM"/>
    </source>
</evidence>
<accession>X0XJS8</accession>
<reference evidence="1" key="1">
    <citation type="journal article" date="2014" name="Front. Microbiol.">
        <title>High frequency of phylogenetically diverse reductive dehalogenase-homologous genes in deep subseafloor sedimentary metagenomes.</title>
        <authorList>
            <person name="Kawai M."/>
            <person name="Futagami T."/>
            <person name="Toyoda A."/>
            <person name="Takaki Y."/>
            <person name="Nishi S."/>
            <person name="Hori S."/>
            <person name="Arai W."/>
            <person name="Tsubouchi T."/>
            <person name="Morono Y."/>
            <person name="Uchiyama I."/>
            <person name="Ito T."/>
            <person name="Fujiyama A."/>
            <person name="Inagaki F."/>
            <person name="Takami H."/>
        </authorList>
    </citation>
    <scope>NUCLEOTIDE SEQUENCE</scope>
    <source>
        <strain evidence="1">Expedition CK06-06</strain>
    </source>
</reference>
<dbReference type="EMBL" id="BARS01055184">
    <property type="protein sequence ID" value="GAG43430.1"/>
    <property type="molecule type" value="Genomic_DNA"/>
</dbReference>
<dbReference type="AlphaFoldDB" id="X0XJS8"/>
<name>X0XJS8_9ZZZZ</name>
<evidence type="ECO:0000313" key="1">
    <source>
        <dbReference type="EMBL" id="GAG43430.1"/>
    </source>
</evidence>
<gene>
    <name evidence="1" type="ORF">S01H1_81540</name>
</gene>
<proteinExistence type="predicted"/>
<protein>
    <recommendedName>
        <fullName evidence="2">TGS domain-containing protein</fullName>
    </recommendedName>
</protein>
<organism evidence="1">
    <name type="scientific">marine sediment metagenome</name>
    <dbReference type="NCBI Taxonomy" id="412755"/>
    <lineage>
        <taxon>unclassified sequences</taxon>
        <taxon>metagenomes</taxon>
        <taxon>ecological metagenomes</taxon>
    </lineage>
</organism>
<comment type="caution">
    <text evidence="1">The sequence shown here is derived from an EMBL/GenBank/DDBJ whole genome shotgun (WGS) entry which is preliminary data.</text>
</comment>
<feature type="non-terminal residue" evidence="1">
    <location>
        <position position="1"/>
    </location>
</feature>